<evidence type="ECO:0000313" key="2">
    <source>
        <dbReference type="Proteomes" id="UP000094285"/>
    </source>
</evidence>
<sequence length="77" mass="8862">MRALVLFQAPQVIIAEIAKRAKHNTDKPSSSINFKEMTWSSDLLDSKSKSNHCEVWNVFGSILRKPHSSCHEHVWEE</sequence>
<dbReference type="Proteomes" id="UP000094285">
    <property type="component" value="Unassembled WGS sequence"/>
</dbReference>
<keyword evidence="2" id="KW-1185">Reference proteome</keyword>
<dbReference type="EMBL" id="KV453911">
    <property type="protein sequence ID" value="ODV80342.1"/>
    <property type="molecule type" value="Genomic_DNA"/>
</dbReference>
<proteinExistence type="predicted"/>
<protein>
    <submittedName>
        <fullName evidence="1">Uncharacterized protein</fullName>
    </submittedName>
</protein>
<evidence type="ECO:0000313" key="1">
    <source>
        <dbReference type="EMBL" id="ODV80342.1"/>
    </source>
</evidence>
<accession>A0A1E4SLS9</accession>
<dbReference type="RefSeq" id="XP_020065464.1">
    <property type="nucleotide sequence ID" value="XM_020211983.1"/>
</dbReference>
<dbReference type="AlphaFoldDB" id="A0A1E4SLS9"/>
<name>A0A1E4SLS9_9ASCO</name>
<organism evidence="1 2">
    <name type="scientific">Suhomyces tanzawaensis NRRL Y-17324</name>
    <dbReference type="NCBI Taxonomy" id="984487"/>
    <lineage>
        <taxon>Eukaryota</taxon>
        <taxon>Fungi</taxon>
        <taxon>Dikarya</taxon>
        <taxon>Ascomycota</taxon>
        <taxon>Saccharomycotina</taxon>
        <taxon>Pichiomycetes</taxon>
        <taxon>Debaryomycetaceae</taxon>
        <taxon>Suhomyces</taxon>
    </lineage>
</organism>
<gene>
    <name evidence="1" type="ORF">CANTADRAFT_95137</name>
</gene>
<dbReference type="GeneID" id="30986119"/>
<reference evidence="2" key="1">
    <citation type="submission" date="2016-05" db="EMBL/GenBank/DDBJ databases">
        <title>Comparative genomics of biotechnologically important yeasts.</title>
        <authorList>
            <consortium name="DOE Joint Genome Institute"/>
            <person name="Riley R."/>
            <person name="Haridas S."/>
            <person name="Wolfe K.H."/>
            <person name="Lopes M.R."/>
            <person name="Hittinger C.T."/>
            <person name="Goker M."/>
            <person name="Salamov A."/>
            <person name="Wisecaver J."/>
            <person name="Long T.M."/>
            <person name="Aerts A.L."/>
            <person name="Barry K."/>
            <person name="Choi C."/>
            <person name="Clum A."/>
            <person name="Coughlan A.Y."/>
            <person name="Deshpande S."/>
            <person name="Douglass A.P."/>
            <person name="Hanson S.J."/>
            <person name="Klenk H.-P."/>
            <person name="Labutti K."/>
            <person name="Lapidus A."/>
            <person name="Lindquist E."/>
            <person name="Lipzen A."/>
            <person name="Meier-Kolthoff J.P."/>
            <person name="Ohm R.A."/>
            <person name="Otillar R.P."/>
            <person name="Pangilinan J."/>
            <person name="Peng Y."/>
            <person name="Rokas A."/>
            <person name="Rosa C.A."/>
            <person name="Scheuner C."/>
            <person name="Sibirny A.A."/>
            <person name="Slot J.C."/>
            <person name="Stielow J.B."/>
            <person name="Sun H."/>
            <person name="Kurtzman C.P."/>
            <person name="Blackwell M."/>
            <person name="Grigoriev I.V."/>
            <person name="Jeffries T.W."/>
        </authorList>
    </citation>
    <scope>NUCLEOTIDE SEQUENCE [LARGE SCALE GENOMIC DNA]</scope>
    <source>
        <strain evidence="2">NRRL Y-17324</strain>
    </source>
</reference>